<accession>A0ABV3U803</accession>
<dbReference type="EMBL" id="JBFRYA010000009">
    <property type="protein sequence ID" value="MEX1669620.1"/>
    <property type="molecule type" value="Genomic_DNA"/>
</dbReference>
<protein>
    <submittedName>
        <fullName evidence="4">SDR family NAD(P)-dependent oxidoreductase</fullName>
    </submittedName>
</protein>
<keyword evidence="2" id="KW-0560">Oxidoreductase</keyword>
<evidence type="ECO:0000313" key="5">
    <source>
        <dbReference type="Proteomes" id="UP001557485"/>
    </source>
</evidence>
<dbReference type="PRINTS" id="PR00080">
    <property type="entry name" value="SDRFAMILY"/>
</dbReference>
<dbReference type="Proteomes" id="UP001557485">
    <property type="component" value="Unassembled WGS sequence"/>
</dbReference>
<dbReference type="InterPro" id="IPR051122">
    <property type="entry name" value="SDR_DHRS6-like"/>
</dbReference>
<comment type="caution">
    <text evidence="4">The sequence shown here is derived from an EMBL/GenBank/DDBJ whole genome shotgun (WGS) entry which is preliminary data.</text>
</comment>
<proteinExistence type="inferred from homology"/>
<gene>
    <name evidence="4" type="ORF">AB4876_11930</name>
</gene>
<dbReference type="PRINTS" id="PR00081">
    <property type="entry name" value="GDHRDH"/>
</dbReference>
<dbReference type="SUPFAM" id="SSF51735">
    <property type="entry name" value="NAD(P)-binding Rossmann-fold domains"/>
    <property type="match status" value="1"/>
</dbReference>
<dbReference type="PANTHER" id="PTHR43477:SF1">
    <property type="entry name" value="DIHYDROANTICAPSIN 7-DEHYDROGENASE"/>
    <property type="match status" value="1"/>
</dbReference>
<dbReference type="Pfam" id="PF00106">
    <property type="entry name" value="adh_short"/>
    <property type="match status" value="1"/>
</dbReference>
<dbReference type="Gene3D" id="3.40.50.720">
    <property type="entry name" value="NAD(P)-binding Rossmann-like Domain"/>
    <property type="match status" value="1"/>
</dbReference>
<evidence type="ECO:0000313" key="4">
    <source>
        <dbReference type="EMBL" id="MEX1669620.1"/>
    </source>
</evidence>
<dbReference type="InterPro" id="IPR036291">
    <property type="entry name" value="NAD(P)-bd_dom_sf"/>
</dbReference>
<comment type="similarity">
    <text evidence="1 3">Belongs to the short-chain dehydrogenases/reductases (SDR) family.</text>
</comment>
<dbReference type="RefSeq" id="WP_368381887.1">
    <property type="nucleotide sequence ID" value="NZ_JBFRYA010000009.1"/>
</dbReference>
<evidence type="ECO:0000256" key="1">
    <source>
        <dbReference type="ARBA" id="ARBA00006484"/>
    </source>
</evidence>
<sequence>MSNSGRKIVITGAYGTLGSAVVELALKSGATVAAVDYATPTNEADREGLYTFSGVDLGDSAATVACITSAAEKMGGIDSLINIAGGFVWGHFADSGIDSWDKMFNINVRTAVNASQAALRYLLQSSTASIVNLSANNASKSVAGVAAYTASKAAVAKLTESLADEYKGKLRVNAVLPSIIDTPINRRDMPDADASTWVAPAELANVILFLSSPNSSAVTGALLPVVGRV</sequence>
<reference evidence="4 5" key="1">
    <citation type="journal article" date="2011" name="Int. J. Syst. Evol. Microbiol.">
        <title>Zhongshania antarctica gen. nov., sp. nov. and Zhongshania guokunii sp. nov., gammaproteobacteria respectively isolated from coastal attached (fast) ice and surface seawater of the Antarctic.</title>
        <authorList>
            <person name="Li H.J."/>
            <person name="Zhang X.Y."/>
            <person name="Chen C.X."/>
            <person name="Zhang Y.J."/>
            <person name="Gao Z.M."/>
            <person name="Yu Y."/>
            <person name="Chen X.L."/>
            <person name="Chen B."/>
            <person name="Zhang Y.Z."/>
        </authorList>
    </citation>
    <scope>NUCLEOTIDE SEQUENCE [LARGE SCALE GENOMIC DNA]</scope>
    <source>
        <strain evidence="4 5">ZS6-22T</strain>
    </source>
</reference>
<evidence type="ECO:0000256" key="2">
    <source>
        <dbReference type="ARBA" id="ARBA00023002"/>
    </source>
</evidence>
<organism evidence="4 5">
    <name type="scientific">Zhongshania guokunii</name>
    <dbReference type="NCBI Taxonomy" id="641783"/>
    <lineage>
        <taxon>Bacteria</taxon>
        <taxon>Pseudomonadati</taxon>
        <taxon>Pseudomonadota</taxon>
        <taxon>Gammaproteobacteria</taxon>
        <taxon>Cellvibrionales</taxon>
        <taxon>Spongiibacteraceae</taxon>
        <taxon>Zhongshania</taxon>
    </lineage>
</organism>
<evidence type="ECO:0000256" key="3">
    <source>
        <dbReference type="RuleBase" id="RU000363"/>
    </source>
</evidence>
<name>A0ABV3U803_9GAMM</name>
<dbReference type="PANTHER" id="PTHR43477">
    <property type="entry name" value="DIHYDROANTICAPSIN 7-DEHYDROGENASE"/>
    <property type="match status" value="1"/>
</dbReference>
<keyword evidence="5" id="KW-1185">Reference proteome</keyword>
<dbReference type="InterPro" id="IPR002347">
    <property type="entry name" value="SDR_fam"/>
</dbReference>